<dbReference type="Pfam" id="PF04046">
    <property type="entry name" value="PSP"/>
    <property type="match status" value="1"/>
</dbReference>
<accession>A0AA39GUR5</accession>
<evidence type="ECO:0000256" key="3">
    <source>
        <dbReference type="ARBA" id="ARBA00022771"/>
    </source>
</evidence>
<evidence type="ECO:0000313" key="7">
    <source>
        <dbReference type="EMBL" id="KAK0393945.1"/>
    </source>
</evidence>
<sequence length="280" mass="32309">MERVPCSTTTTFSANSALGLQERDLPPWTYRMREQGYPPTYLKEAAIYDTGDPTNLLSFHFLDNEQNEEEDRKERLHLLQPPTLDPEKIIKYVGFTAEIPHDEHYGTSFQVPPFHLVVSKLQDDLRKKWRDDIKSRSRDRRTFVVRVATWAIVRHREDTVASQTMMDSALLHADGPRRMSPFRAFRHKTGSLCGSTLYDFVVKLCTPMDAPMNVPCFKHAEHPLGPMNKDDEQRADALCCLHHCTVDDIKEEFCCTDKKCSNNCFGGFNEPRRIFQTSGH</sequence>
<dbReference type="GO" id="GO:0008270">
    <property type="term" value="F:zinc ion binding"/>
    <property type="evidence" value="ECO:0007669"/>
    <property type="project" value="UniProtKB-KW"/>
</dbReference>
<keyword evidence="3" id="KW-0863">Zinc-finger</keyword>
<dbReference type="GO" id="GO:0071013">
    <property type="term" value="C:catalytic step 2 spliceosome"/>
    <property type="evidence" value="ECO:0007669"/>
    <property type="project" value="TreeGrafter"/>
</dbReference>
<keyword evidence="2" id="KW-0479">Metal-binding</keyword>
<dbReference type="GO" id="GO:0003723">
    <property type="term" value="F:RNA binding"/>
    <property type="evidence" value="ECO:0007669"/>
    <property type="project" value="TreeGrafter"/>
</dbReference>
<organism evidence="7 8">
    <name type="scientific">Steinernema hermaphroditum</name>
    <dbReference type="NCBI Taxonomy" id="289476"/>
    <lineage>
        <taxon>Eukaryota</taxon>
        <taxon>Metazoa</taxon>
        <taxon>Ecdysozoa</taxon>
        <taxon>Nematoda</taxon>
        <taxon>Chromadorea</taxon>
        <taxon>Rhabditida</taxon>
        <taxon>Tylenchina</taxon>
        <taxon>Panagrolaimomorpha</taxon>
        <taxon>Strongyloidoidea</taxon>
        <taxon>Steinernematidae</taxon>
        <taxon>Steinernema</taxon>
    </lineage>
</organism>
<dbReference type="Proteomes" id="UP001175271">
    <property type="component" value="Unassembled WGS sequence"/>
</dbReference>
<protein>
    <recommendedName>
        <fullName evidence="6">PSP proline-rich domain-containing protein</fullName>
    </recommendedName>
</protein>
<evidence type="ECO:0000256" key="4">
    <source>
        <dbReference type="ARBA" id="ARBA00022833"/>
    </source>
</evidence>
<keyword evidence="5" id="KW-0539">Nucleus</keyword>
<evidence type="ECO:0000256" key="1">
    <source>
        <dbReference type="ARBA" id="ARBA00004123"/>
    </source>
</evidence>
<comment type="subcellular location">
    <subcellularLocation>
        <location evidence="1">Nucleus</location>
    </subcellularLocation>
</comment>
<reference evidence="7" key="1">
    <citation type="submission" date="2023-06" db="EMBL/GenBank/DDBJ databases">
        <title>Genomic analysis of the entomopathogenic nematode Steinernema hermaphroditum.</title>
        <authorList>
            <person name="Schwarz E.M."/>
            <person name="Heppert J.K."/>
            <person name="Baniya A."/>
            <person name="Schwartz H.T."/>
            <person name="Tan C.-H."/>
            <person name="Antoshechkin I."/>
            <person name="Sternberg P.W."/>
            <person name="Goodrich-Blair H."/>
            <person name="Dillman A.R."/>
        </authorList>
    </citation>
    <scope>NUCLEOTIDE SEQUENCE</scope>
    <source>
        <strain evidence="7">PS9179</strain>
        <tissue evidence="7">Whole animal</tissue>
    </source>
</reference>
<evidence type="ECO:0000313" key="8">
    <source>
        <dbReference type="Proteomes" id="UP001175271"/>
    </source>
</evidence>
<evidence type="ECO:0000256" key="5">
    <source>
        <dbReference type="ARBA" id="ARBA00023242"/>
    </source>
</evidence>
<dbReference type="AlphaFoldDB" id="A0AA39GUR5"/>
<gene>
    <name evidence="7" type="ORF">QR680_000484</name>
</gene>
<keyword evidence="4" id="KW-0862">Zinc</keyword>
<evidence type="ECO:0000259" key="6">
    <source>
        <dbReference type="Pfam" id="PF04046"/>
    </source>
</evidence>
<feature type="domain" description="PSP proline-rich" evidence="6">
    <location>
        <begin position="16"/>
        <end position="43"/>
    </location>
</feature>
<comment type="caution">
    <text evidence="7">The sequence shown here is derived from an EMBL/GenBank/DDBJ whole genome shotgun (WGS) entry which is preliminary data.</text>
</comment>
<dbReference type="EMBL" id="JAUCMV010000005">
    <property type="protein sequence ID" value="KAK0393945.1"/>
    <property type="molecule type" value="Genomic_DNA"/>
</dbReference>
<dbReference type="PANTHER" id="PTHR13316">
    <property type="entry name" value="ZINC FINGER, CCHC DOMAIN CONTAINING 8"/>
    <property type="match status" value="1"/>
</dbReference>
<keyword evidence="8" id="KW-1185">Reference proteome</keyword>
<dbReference type="InterPro" id="IPR006568">
    <property type="entry name" value="PSP_pro-rich"/>
</dbReference>
<evidence type="ECO:0000256" key="2">
    <source>
        <dbReference type="ARBA" id="ARBA00022723"/>
    </source>
</evidence>
<dbReference type="InterPro" id="IPR052115">
    <property type="entry name" value="NEXT_complex_subunit_ZCCHC8"/>
</dbReference>
<dbReference type="PANTHER" id="PTHR13316:SF0">
    <property type="entry name" value="ZINC FINGER CCHC DOMAIN-CONTAINING PROTEIN 8"/>
    <property type="match status" value="1"/>
</dbReference>
<proteinExistence type="predicted"/>
<name>A0AA39GUR5_9BILA</name>